<feature type="non-terminal residue" evidence="2">
    <location>
        <position position="444"/>
    </location>
</feature>
<evidence type="ECO:0000313" key="2">
    <source>
        <dbReference type="EMBL" id="KAH9413066.1"/>
    </source>
</evidence>
<organism evidence="2 3">
    <name type="scientific">Dermatophagoides pteronyssinus</name>
    <name type="common">European house dust mite</name>
    <dbReference type="NCBI Taxonomy" id="6956"/>
    <lineage>
        <taxon>Eukaryota</taxon>
        <taxon>Metazoa</taxon>
        <taxon>Ecdysozoa</taxon>
        <taxon>Arthropoda</taxon>
        <taxon>Chelicerata</taxon>
        <taxon>Arachnida</taxon>
        <taxon>Acari</taxon>
        <taxon>Acariformes</taxon>
        <taxon>Sarcoptiformes</taxon>
        <taxon>Astigmata</taxon>
        <taxon>Psoroptidia</taxon>
        <taxon>Analgoidea</taxon>
        <taxon>Pyroglyphidae</taxon>
        <taxon>Dermatophagoidinae</taxon>
        <taxon>Dermatophagoides</taxon>
    </lineage>
</organism>
<feature type="transmembrane region" description="Helical" evidence="1">
    <location>
        <begin position="253"/>
        <end position="279"/>
    </location>
</feature>
<keyword evidence="3" id="KW-1185">Reference proteome</keyword>
<feature type="transmembrane region" description="Helical" evidence="1">
    <location>
        <begin position="356"/>
        <end position="376"/>
    </location>
</feature>
<keyword evidence="1" id="KW-0472">Membrane</keyword>
<dbReference type="EMBL" id="NJHN03000123">
    <property type="protein sequence ID" value="KAH9413066.1"/>
    <property type="molecule type" value="Genomic_DNA"/>
</dbReference>
<evidence type="ECO:0000256" key="1">
    <source>
        <dbReference type="SAM" id="Phobius"/>
    </source>
</evidence>
<comment type="caution">
    <text evidence="2">The sequence shown here is derived from an EMBL/GenBank/DDBJ whole genome shotgun (WGS) entry which is preliminary data.</text>
</comment>
<feature type="transmembrane region" description="Helical" evidence="1">
    <location>
        <begin position="321"/>
        <end position="344"/>
    </location>
</feature>
<protein>
    <recommendedName>
        <fullName evidence="4">Gustatory receptor</fullName>
    </recommendedName>
</protein>
<accession>A0ABQ8IS94</accession>
<keyword evidence="1" id="KW-1133">Transmembrane helix</keyword>
<evidence type="ECO:0008006" key="4">
    <source>
        <dbReference type="Google" id="ProtNLM"/>
    </source>
</evidence>
<name>A0ABQ8IS94_DERPT</name>
<feature type="transmembrane region" description="Helical" evidence="1">
    <location>
        <begin position="67"/>
        <end position="87"/>
    </location>
</feature>
<evidence type="ECO:0000313" key="3">
    <source>
        <dbReference type="Proteomes" id="UP000887458"/>
    </source>
</evidence>
<gene>
    <name evidence="2" type="ORF">DERP_006752</name>
</gene>
<reference evidence="2 3" key="1">
    <citation type="journal article" date="2018" name="J. Allergy Clin. Immunol.">
        <title>High-quality assembly of Dermatophagoides pteronyssinus genome and transcriptome reveals a wide range of novel allergens.</title>
        <authorList>
            <person name="Liu X.Y."/>
            <person name="Yang K.Y."/>
            <person name="Wang M.Q."/>
            <person name="Kwok J.S."/>
            <person name="Zeng X."/>
            <person name="Yang Z."/>
            <person name="Xiao X.J."/>
            <person name="Lau C.P."/>
            <person name="Li Y."/>
            <person name="Huang Z.M."/>
            <person name="Ba J.G."/>
            <person name="Yim A.K."/>
            <person name="Ouyang C.Y."/>
            <person name="Ngai S.M."/>
            <person name="Chan T.F."/>
            <person name="Leung E.L."/>
            <person name="Liu L."/>
            <person name="Liu Z.G."/>
            <person name="Tsui S.K."/>
        </authorList>
    </citation>
    <scope>NUCLEOTIDE SEQUENCE [LARGE SCALE GENOMIC DNA]</scope>
    <source>
        <strain evidence="2">Derp</strain>
    </source>
</reference>
<keyword evidence="1" id="KW-0812">Transmembrane</keyword>
<feature type="transmembrane region" description="Helical" evidence="1">
    <location>
        <begin position="114"/>
        <end position="134"/>
    </location>
</feature>
<reference evidence="2 3" key="2">
    <citation type="journal article" date="2022" name="Mol. Biol. Evol.">
        <title>Comparative Genomics Reveals Insights into the Divergent Evolution of Astigmatic Mites and Household Pest Adaptations.</title>
        <authorList>
            <person name="Xiong Q."/>
            <person name="Wan A.T."/>
            <person name="Liu X."/>
            <person name="Fung C.S."/>
            <person name="Xiao X."/>
            <person name="Malainual N."/>
            <person name="Hou J."/>
            <person name="Wang L."/>
            <person name="Wang M."/>
            <person name="Yang K.Y."/>
            <person name="Cui Y."/>
            <person name="Leung E.L."/>
            <person name="Nong W."/>
            <person name="Shin S.K."/>
            <person name="Au S.W."/>
            <person name="Jeong K.Y."/>
            <person name="Chew F.T."/>
            <person name="Hui J.H."/>
            <person name="Leung T.F."/>
            <person name="Tungtrongchitr A."/>
            <person name="Zhong N."/>
            <person name="Liu Z."/>
            <person name="Tsui S.K."/>
        </authorList>
    </citation>
    <scope>NUCLEOTIDE SEQUENCE [LARGE SCALE GENOMIC DNA]</scope>
    <source>
        <strain evidence="2">Derp</strain>
    </source>
</reference>
<dbReference type="Proteomes" id="UP000887458">
    <property type="component" value="Unassembled WGS sequence"/>
</dbReference>
<proteinExistence type="predicted"/>
<sequence>MTFIRIRMSKLIDDYLFRMYCRLSPFYIRSFSSTKHGSIYNYHTSFFLLDNHPHKYFKSNLPREEKICFLLLIFVTFYYATSGFDLIHYSDTIEFLVGDFNLITEVKYGSLRRIYSSFVMFALITIGFTIYQSFNTEISKAFRTFIMYSYEYETNNKILDKFVANEIEFSRSTVILFDYLRQRFDPKFVEFKSSFNKFYCLARLVNCLGHLIKLDKFIQTKPLWQVIGRVFGFQITCISIDFLLTFIYCPIMIGYYVIMLGFRVINIFHTDFVNSLKNLRINRISKKNHTTMLNKMKEKHILHSYLMYIRLHLFVEQIEPYYSRLIFMAIIIAFVINQFVWSCIENVRSDQYLLRALFYYYLLLNYSNLLILTYWISKLNTKLNSFGYFLQKTIWYTNSISDSCFKLHLLFIYERMVSKNKWGMKLGPFTVLTRVVFAKFHCII</sequence>